<keyword evidence="7" id="KW-1185">Reference proteome</keyword>
<evidence type="ECO:0000313" key="6">
    <source>
        <dbReference type="EMBL" id="CAF9935719.1"/>
    </source>
</evidence>
<evidence type="ECO:0000256" key="5">
    <source>
        <dbReference type="SAM" id="MobiDB-lite"/>
    </source>
</evidence>
<dbReference type="InterPro" id="IPR054542">
    <property type="entry name" value="Cys_met_metab_PP"/>
</dbReference>
<evidence type="ECO:0000313" key="7">
    <source>
        <dbReference type="Proteomes" id="UP000664521"/>
    </source>
</evidence>
<comment type="caution">
    <text evidence="6">The sequence shown here is derived from an EMBL/GenBank/DDBJ whole genome shotgun (WGS) entry which is preliminary data.</text>
</comment>
<accession>A0A8H3G355</accession>
<dbReference type="PANTHER" id="PTHR11808:SF35">
    <property type="entry name" value="CYSTATHIONINE GAMMA-SYNTHASE (AFU_ORTHOLOGUE AFUA_7G01590)"/>
    <property type="match status" value="1"/>
</dbReference>
<dbReference type="Gene3D" id="3.90.1150.10">
    <property type="entry name" value="Aspartate Aminotransferase, domain 1"/>
    <property type="match status" value="1"/>
</dbReference>
<dbReference type="Gene3D" id="3.40.640.10">
    <property type="entry name" value="Type I PLP-dependent aspartate aminotransferase-like (Major domain)"/>
    <property type="match status" value="1"/>
</dbReference>
<evidence type="ECO:0008006" key="8">
    <source>
        <dbReference type="Google" id="ProtNLM"/>
    </source>
</evidence>
<feature type="modified residue" description="N6-(pyridoxal phosphate)lysine" evidence="3">
    <location>
        <position position="222"/>
    </location>
</feature>
<protein>
    <recommendedName>
        <fullName evidence="8">Cystathionine gamma-synthase</fullName>
    </recommendedName>
</protein>
<evidence type="ECO:0000256" key="1">
    <source>
        <dbReference type="ARBA" id="ARBA00001933"/>
    </source>
</evidence>
<reference evidence="6" key="1">
    <citation type="submission" date="2021-03" db="EMBL/GenBank/DDBJ databases">
        <authorList>
            <person name="Tagirdzhanova G."/>
        </authorList>
    </citation>
    <scope>NUCLEOTIDE SEQUENCE</scope>
</reference>
<keyword evidence="2 3" id="KW-0663">Pyridoxal phosphate</keyword>
<dbReference type="InterPro" id="IPR015422">
    <property type="entry name" value="PyrdxlP-dep_Trfase_small"/>
</dbReference>
<dbReference type="SUPFAM" id="SSF53383">
    <property type="entry name" value="PLP-dependent transferases"/>
    <property type="match status" value="1"/>
</dbReference>
<proteinExistence type="inferred from homology"/>
<dbReference type="GO" id="GO:0019346">
    <property type="term" value="P:transsulfuration"/>
    <property type="evidence" value="ECO:0007669"/>
    <property type="project" value="InterPro"/>
</dbReference>
<evidence type="ECO:0000256" key="2">
    <source>
        <dbReference type="ARBA" id="ARBA00022898"/>
    </source>
</evidence>
<dbReference type="InterPro" id="IPR015424">
    <property type="entry name" value="PyrdxlP-dep_Trfase"/>
</dbReference>
<dbReference type="OrthoDB" id="3512640at2759"/>
<dbReference type="PANTHER" id="PTHR11808">
    <property type="entry name" value="TRANS-SULFURATION ENZYME FAMILY MEMBER"/>
    <property type="match status" value="1"/>
</dbReference>
<dbReference type="PIRSF" id="PIRSF001434">
    <property type="entry name" value="CGS"/>
    <property type="match status" value="1"/>
</dbReference>
<dbReference type="Pfam" id="PF01053">
    <property type="entry name" value="Cys_Met_Meta_PP"/>
    <property type="match status" value="1"/>
</dbReference>
<dbReference type="AlphaFoldDB" id="A0A8H3G355"/>
<gene>
    <name evidence="6" type="ORF">HETSPECPRED_009878</name>
</gene>
<dbReference type="GO" id="GO:0016846">
    <property type="term" value="F:carbon-sulfur lyase activity"/>
    <property type="evidence" value="ECO:0007669"/>
    <property type="project" value="TreeGrafter"/>
</dbReference>
<evidence type="ECO:0000256" key="4">
    <source>
        <dbReference type="RuleBase" id="RU362118"/>
    </source>
</evidence>
<dbReference type="EMBL" id="CAJPDS010000085">
    <property type="protein sequence ID" value="CAF9935719.1"/>
    <property type="molecule type" value="Genomic_DNA"/>
</dbReference>
<dbReference type="FunFam" id="3.90.1150.10:FF:000066">
    <property type="entry name" value="Putative cystathionine beta-lyase"/>
    <property type="match status" value="1"/>
</dbReference>
<comment type="cofactor">
    <cofactor evidence="1 4">
        <name>pyridoxal 5'-phosphate</name>
        <dbReference type="ChEBI" id="CHEBI:597326"/>
    </cofactor>
</comment>
<evidence type="ECO:0000256" key="3">
    <source>
        <dbReference type="PIRSR" id="PIRSR001434-2"/>
    </source>
</evidence>
<dbReference type="FunFam" id="3.40.640.10:FF:000072">
    <property type="entry name" value="Putative cystathionine beta-lyase"/>
    <property type="match status" value="1"/>
</dbReference>
<dbReference type="InterPro" id="IPR015421">
    <property type="entry name" value="PyrdxlP-dep_Trfase_major"/>
</dbReference>
<dbReference type="GO" id="GO:0030170">
    <property type="term" value="F:pyridoxal phosphate binding"/>
    <property type="evidence" value="ECO:0007669"/>
    <property type="project" value="InterPro"/>
</dbReference>
<organism evidence="6 7">
    <name type="scientific">Heterodermia speciosa</name>
    <dbReference type="NCBI Taxonomy" id="116794"/>
    <lineage>
        <taxon>Eukaryota</taxon>
        <taxon>Fungi</taxon>
        <taxon>Dikarya</taxon>
        <taxon>Ascomycota</taxon>
        <taxon>Pezizomycotina</taxon>
        <taxon>Lecanoromycetes</taxon>
        <taxon>OSLEUM clade</taxon>
        <taxon>Lecanoromycetidae</taxon>
        <taxon>Caliciales</taxon>
        <taxon>Physciaceae</taxon>
        <taxon>Heterodermia</taxon>
    </lineage>
</organism>
<feature type="compositionally biased region" description="Basic and acidic residues" evidence="5">
    <location>
        <begin position="1"/>
        <end position="10"/>
    </location>
</feature>
<comment type="similarity">
    <text evidence="4">Belongs to the trans-sulfuration enzymes family.</text>
</comment>
<dbReference type="Proteomes" id="UP000664521">
    <property type="component" value="Unassembled WGS sequence"/>
</dbReference>
<dbReference type="GO" id="GO:0005737">
    <property type="term" value="C:cytoplasm"/>
    <property type="evidence" value="ECO:0007669"/>
    <property type="project" value="TreeGrafter"/>
</dbReference>
<feature type="region of interest" description="Disordered" evidence="5">
    <location>
        <begin position="1"/>
        <end position="29"/>
    </location>
</feature>
<sequence length="415" mass="45641">MASSISDHEINSNQTSQPQEVSQSFSVSTRALHADDHLNRNPDVAPPIHLSTTFRYSSNPGDLVPAADEDHAVPTDAHVYSRATAPNTTRLETLLQTLLFAPCLTYSSGLAALHALYVFLRPDRVSVGAGYHGSRGVLSLHEKLHGLKVLPLECPVEDLQKGDVIHLETPVNPTGEARHIAAYAKKAHSRGAVLVIDATFGPPGLQEPFQWGADVVMHSGTKYLGGHSDMLMGVLATRNEKWLAGMRAERVSLGSVMGSLEGWLGLRSLRTLGLRVKAQSENTGKLVCWLNDCLNGKDHSQDKGEAVRGVVERVQHASLQGDDMDWLRKQMPNGFGPVFALWMKDETLARQLPSKLKLFSHATSLGGVESLMEWRAMSDEQVDRRLVRVSVGLEDWEDLRKDLIKAFASLKDERK</sequence>
<feature type="compositionally biased region" description="Polar residues" evidence="5">
    <location>
        <begin position="11"/>
        <end position="29"/>
    </location>
</feature>
<dbReference type="PROSITE" id="PS00868">
    <property type="entry name" value="CYS_MET_METAB_PP"/>
    <property type="match status" value="1"/>
</dbReference>
<name>A0A8H3G355_9LECA</name>
<dbReference type="InterPro" id="IPR000277">
    <property type="entry name" value="Cys/Met-Metab_PyrdxlP-dep_enz"/>
</dbReference>